<evidence type="ECO:0000313" key="3">
    <source>
        <dbReference type="Proteomes" id="UP000077202"/>
    </source>
</evidence>
<accession>A0A176W2F7</accession>
<organism evidence="2 3">
    <name type="scientific">Marchantia polymorpha subsp. ruderalis</name>
    <dbReference type="NCBI Taxonomy" id="1480154"/>
    <lineage>
        <taxon>Eukaryota</taxon>
        <taxon>Viridiplantae</taxon>
        <taxon>Streptophyta</taxon>
        <taxon>Embryophyta</taxon>
        <taxon>Marchantiophyta</taxon>
        <taxon>Marchantiopsida</taxon>
        <taxon>Marchantiidae</taxon>
        <taxon>Marchantiales</taxon>
        <taxon>Marchantiaceae</taxon>
        <taxon>Marchantia</taxon>
    </lineage>
</organism>
<sequence>MSEMKTSSGCETAADAHWYSVGSTALNWSILSISMVCLLIVISSSESTEPLYSYFHYTAPWHDDASSLDAPVMDKHELKRLKSGKEFARLRPNGPHDPESWNRWSTRAGEWYTNTALQDVDSNWEGRKRMHQNLANGSLWWDEDAENYITAEIQKSQFPADCRKTHWVAHRSHFAGMCSNLHQIVIPLLIGMERGFTVLDIDREKSDNNPTYFGCEAGDRNLHCFFNLTSCKSGNDTYRIEKIDASEIADDVPWEKVLIEEDEIFPPGEVTIVQNTHHGFCTGPFTYGDAFTAGKVRLIHGMRRMGMVGVHDESVCHRDGIESRRMDFTLVSILSAWMLSKTGERVKIIADEIMARYSDEKGRPAWTPPVLGIHIRQTDKKGEDLFYKMNKRYRNASEYVGPMRRLEKEYGFEWPSVFLISDSGSALTLVAAEINGNSSDLLSRYNSSSAARKDGKKLIMYDWTSDTHIYEKYGEHAKIPRALKVDLQEHFLATLYIFHQISDYAIVTYSSNVGRYLGELMAAKHRMAHPGMEGPFVLSLDRIWSHD</sequence>
<reference evidence="1" key="2">
    <citation type="journal article" date="2019" name="Curr. Biol.">
        <title>Chromatin organization in early land plants reveals an ancestral association between H3K27me3, transposons, and constitutive heterochromatin.</title>
        <authorList>
            <person name="Montgomery S.A."/>
            <person name="Tanizawa Y."/>
            <person name="Galik B."/>
            <person name="Wang N."/>
            <person name="Ito T."/>
            <person name="Mochizuki T."/>
            <person name="Akimcheva S."/>
            <person name="Bowman J."/>
            <person name="Cognat V."/>
            <person name="Drouard L."/>
            <person name="Ekker H."/>
            <person name="Houng S."/>
            <person name="Kohchi T."/>
            <person name="Lin S."/>
            <person name="Liu L.D."/>
            <person name="Nakamura Y."/>
            <person name="Valeeva L.R."/>
            <person name="Shakirov E.V."/>
            <person name="Shippen D.E."/>
            <person name="Wei W."/>
            <person name="Yagura M."/>
            <person name="Yamaoka S."/>
            <person name="Yamato K.T."/>
            <person name="Liu C."/>
            <person name="Berger F."/>
        </authorList>
    </citation>
    <scope>NUCLEOTIDE SEQUENCE [LARGE SCALE GENOMIC DNA]</scope>
    <source>
        <strain evidence="1">Tak-1</strain>
    </source>
</reference>
<dbReference type="PANTHER" id="PTHR13132:SF34">
    <property type="entry name" value="O-FUCOSYLTRANSFERASE FAMILY PROTEIN"/>
    <property type="match status" value="1"/>
</dbReference>
<reference evidence="4" key="3">
    <citation type="journal article" date="2020" name="Curr. Biol.">
        <title>Chromatin organization in early land plants reveals an ancestral association between H3K27me3, transposons, and constitutive heterochromatin.</title>
        <authorList>
            <person name="Montgomery S.A."/>
            <person name="Tanizawa Y."/>
            <person name="Galik B."/>
            <person name="Wang N."/>
            <person name="Ito T."/>
            <person name="Mochizuki T."/>
            <person name="Akimcheva S."/>
            <person name="Bowman J.L."/>
            <person name="Cognat V."/>
            <person name="Marechal-Drouard L."/>
            <person name="Ekker H."/>
            <person name="Hong S.F."/>
            <person name="Kohchi T."/>
            <person name="Lin S.S."/>
            <person name="Liu L.D."/>
            <person name="Nakamura Y."/>
            <person name="Valeeva L.R."/>
            <person name="Shakirov E.V."/>
            <person name="Shippen D.E."/>
            <person name="Wei W.L."/>
            <person name="Yagura M."/>
            <person name="Yamaoka S."/>
            <person name="Yamato K.T."/>
            <person name="Liu C."/>
            <person name="Berger F."/>
        </authorList>
    </citation>
    <scope>NUCLEOTIDE SEQUENCE [LARGE SCALE GENOMIC DNA]</scope>
    <source>
        <strain evidence="4">Tak-1</strain>
    </source>
</reference>
<protein>
    <submittedName>
        <fullName evidence="2">Uncharacterized protein</fullName>
    </submittedName>
</protein>
<dbReference type="Proteomes" id="UP001162541">
    <property type="component" value="Chromosome 5"/>
</dbReference>
<dbReference type="Gene3D" id="3.40.50.11350">
    <property type="match status" value="1"/>
</dbReference>
<evidence type="ECO:0000313" key="4">
    <source>
        <dbReference type="Proteomes" id="UP001162541"/>
    </source>
</evidence>
<gene>
    <name evidence="2" type="ORF">AXG93_793s1150</name>
    <name evidence="1" type="ORF">Mp_5g00640</name>
</gene>
<name>A0A176W2F7_MARPO</name>
<dbReference type="GO" id="GO:0006487">
    <property type="term" value="P:protein N-linked glycosylation"/>
    <property type="evidence" value="ECO:0007669"/>
    <property type="project" value="TreeGrafter"/>
</dbReference>
<reference evidence="2 3" key="1">
    <citation type="submission" date="2016-03" db="EMBL/GenBank/DDBJ databases">
        <title>Mechanisms controlling the formation of the plant cell surface in tip-growing cells are functionally conserved among land plants.</title>
        <authorList>
            <person name="Honkanen S."/>
            <person name="Jones V.A."/>
            <person name="Morieri G."/>
            <person name="Champion C."/>
            <person name="Hetherington A.J."/>
            <person name="Kelly S."/>
            <person name="Saint-Marcoux D."/>
            <person name="Proust H."/>
            <person name="Prescott H."/>
            <person name="Dolan L."/>
        </authorList>
    </citation>
    <scope>NUCLEOTIDE SEQUENCE [LARGE SCALE GENOMIC DNA]</scope>
    <source>
        <strain evidence="3">cv. Tak-1 and cv. Tak-2</strain>
        <tissue evidence="2">Whole gametophyte</tissue>
    </source>
</reference>
<dbReference type="PANTHER" id="PTHR13132">
    <property type="entry name" value="ALPHA- 1,6 -FUCOSYLTRANSFERASE"/>
    <property type="match status" value="1"/>
</dbReference>
<evidence type="ECO:0000313" key="2">
    <source>
        <dbReference type="EMBL" id="OAE26655.1"/>
    </source>
</evidence>
<dbReference type="AlphaFoldDB" id="A0A176W2F7"/>
<dbReference type="EMBL" id="AP019870">
    <property type="protein sequence ID" value="BBN10069.1"/>
    <property type="molecule type" value="Genomic_DNA"/>
</dbReference>
<keyword evidence="3" id="KW-1185">Reference proteome</keyword>
<dbReference type="Proteomes" id="UP000077202">
    <property type="component" value="Unassembled WGS sequence"/>
</dbReference>
<proteinExistence type="predicted"/>
<dbReference type="GO" id="GO:0046921">
    <property type="term" value="F:alpha-(1-&gt;6)-fucosyltransferase activity"/>
    <property type="evidence" value="ECO:0007669"/>
    <property type="project" value="TreeGrafter"/>
</dbReference>
<dbReference type="EMBL" id="LVLJ01002144">
    <property type="protein sequence ID" value="OAE26655.1"/>
    <property type="molecule type" value="Genomic_DNA"/>
</dbReference>
<evidence type="ECO:0000313" key="1">
    <source>
        <dbReference type="EMBL" id="BBN10069.1"/>
    </source>
</evidence>